<evidence type="ECO:0000313" key="3">
    <source>
        <dbReference type="Proteomes" id="UP000248536"/>
    </source>
</evidence>
<proteinExistence type="predicted"/>
<keyword evidence="3" id="KW-1185">Reference proteome</keyword>
<feature type="transmembrane region" description="Helical" evidence="1">
    <location>
        <begin position="160"/>
        <end position="183"/>
    </location>
</feature>
<evidence type="ECO:0008006" key="4">
    <source>
        <dbReference type="Google" id="ProtNLM"/>
    </source>
</evidence>
<reference evidence="2 3" key="1">
    <citation type="submission" date="2018-06" db="EMBL/GenBank/DDBJ databases">
        <title>Spongiibacterium sp. HME9304 Genome sequencing and assembly.</title>
        <authorList>
            <person name="Kang H."/>
            <person name="Kim H."/>
            <person name="Joh K."/>
        </authorList>
    </citation>
    <scope>NUCLEOTIDE SEQUENCE [LARGE SCALE GENOMIC DNA]</scope>
    <source>
        <strain evidence="2 3">HME9304</strain>
    </source>
</reference>
<dbReference type="KEGG" id="spon:HME9304_01429"/>
<keyword evidence="1" id="KW-0812">Transmembrane</keyword>
<feature type="transmembrane region" description="Helical" evidence="1">
    <location>
        <begin position="316"/>
        <end position="337"/>
    </location>
</feature>
<dbReference type="PANTHER" id="PTHR34289">
    <property type="entry name" value="PROTEIN, PUTATIVE (DUF819)-RELATED"/>
    <property type="match status" value="1"/>
</dbReference>
<dbReference type="InterPro" id="IPR008537">
    <property type="entry name" value="DUF819"/>
</dbReference>
<organism evidence="2 3">
    <name type="scientific">Flagellimonas maritima</name>
    <dbReference type="NCBI Taxonomy" id="1383885"/>
    <lineage>
        <taxon>Bacteria</taxon>
        <taxon>Pseudomonadati</taxon>
        <taxon>Bacteroidota</taxon>
        <taxon>Flavobacteriia</taxon>
        <taxon>Flavobacteriales</taxon>
        <taxon>Flavobacteriaceae</taxon>
        <taxon>Flagellimonas</taxon>
    </lineage>
</organism>
<dbReference type="Pfam" id="PF05684">
    <property type="entry name" value="DUF819"/>
    <property type="match status" value="1"/>
</dbReference>
<name>A0A2Z4LSV0_9FLAO</name>
<evidence type="ECO:0000256" key="1">
    <source>
        <dbReference type="SAM" id="Phobius"/>
    </source>
</evidence>
<keyword evidence="1" id="KW-0472">Membrane</keyword>
<gene>
    <name evidence="2" type="ORF">HME9304_01429</name>
</gene>
<dbReference type="EMBL" id="CP030104">
    <property type="protein sequence ID" value="AWX44428.1"/>
    <property type="molecule type" value="Genomic_DNA"/>
</dbReference>
<accession>A0A2Z4LSV0</accession>
<feature type="transmembrane region" description="Helical" evidence="1">
    <location>
        <begin position="260"/>
        <end position="278"/>
    </location>
</feature>
<protein>
    <recommendedName>
        <fullName evidence="4">DUF819 family protein</fullName>
    </recommendedName>
</protein>
<evidence type="ECO:0000313" key="2">
    <source>
        <dbReference type="EMBL" id="AWX44428.1"/>
    </source>
</evidence>
<dbReference type="PANTHER" id="PTHR34289:SF8">
    <property type="entry name" value="DUF819 DOMAIN-CONTAINING PROTEIN"/>
    <property type="match status" value="1"/>
</dbReference>
<feature type="transmembrane region" description="Helical" evidence="1">
    <location>
        <begin position="6"/>
        <end position="23"/>
    </location>
</feature>
<keyword evidence="1" id="KW-1133">Transmembrane helix</keyword>
<feature type="transmembrane region" description="Helical" evidence="1">
    <location>
        <begin position="94"/>
        <end position="114"/>
    </location>
</feature>
<feature type="transmembrane region" description="Helical" evidence="1">
    <location>
        <begin position="349"/>
        <end position="371"/>
    </location>
</feature>
<dbReference type="AlphaFoldDB" id="A0A2Z4LSV0"/>
<dbReference type="RefSeq" id="WP_239023412.1">
    <property type="nucleotide sequence ID" value="NZ_CP030104.1"/>
</dbReference>
<feature type="transmembrane region" description="Helical" evidence="1">
    <location>
        <begin position="215"/>
        <end position="248"/>
    </location>
</feature>
<feature type="transmembrane region" description="Helical" evidence="1">
    <location>
        <begin position="290"/>
        <end position="310"/>
    </location>
</feature>
<feature type="transmembrane region" description="Helical" evidence="1">
    <location>
        <begin position="30"/>
        <end position="51"/>
    </location>
</feature>
<dbReference type="Proteomes" id="UP000248536">
    <property type="component" value="Chromosome"/>
</dbReference>
<sequence length="377" mass="42116">MTLIPWLITLFTVTLVYFLDRWENKYIKSVFDWVPAILLAYLIPAVTSFLLNHDFSQAGIHEYSKSFFIPLTIISVMASLSLGQLKAIGYKPILLFVSGSIFIALFPVVFLFGFSETVLVSETLTANGFWKGIPPIVGSWIGGSTSQLVLKELVECPESIFLSVLVMDNILVNIWTILMFQFIKKSNRINTFFKITDKELPEEIRTDTKKPISKGLTILILLAVVFLANWIIESFVAQVVLLSVFGLALGNFVPKWNFKFSLKAGGILILGVMAILGLKLRFETLGFDMSFFGFLIIWLLGHFVFMMLVAKLMNIHMAWVPIASMANVGGIATAPAVTAAYQKKWMPHAIVLAILSMATGTFWGMLTIYLLKTIVTT</sequence>
<feature type="transmembrane region" description="Helical" evidence="1">
    <location>
        <begin position="63"/>
        <end position="82"/>
    </location>
</feature>